<organism evidence="3 4">
    <name type="scientific">Actinomadura rudentiformis</name>
    <dbReference type="NCBI Taxonomy" id="359158"/>
    <lineage>
        <taxon>Bacteria</taxon>
        <taxon>Bacillati</taxon>
        <taxon>Actinomycetota</taxon>
        <taxon>Actinomycetes</taxon>
        <taxon>Streptosporangiales</taxon>
        <taxon>Thermomonosporaceae</taxon>
        <taxon>Actinomadura</taxon>
    </lineage>
</organism>
<name>A0A6H9YYS6_9ACTN</name>
<evidence type="ECO:0000313" key="3">
    <source>
        <dbReference type="EMBL" id="KAB2345557.1"/>
    </source>
</evidence>
<sequence>MSRGYVARAAASVERDVGGRTRLTRLRSDGPLALRETAEALYLVGAAAGPLGGDDFELALEIGPDARLAIRSVATTLALPGDSESRMTVRATVAAGGHLDFAPEPTVAAAGCHHRSTAAIDLAEGATLRWYEELILGRHLELPGKHTSRFDVTRDGVPLLRHELRLDDPAVFGSRSVVGDAKAIGSVLLVAPDLSREPHTAEGLAVLPLAGSGVLIAAAAGNSAVLRRRLAQGEELAGSGTSLNAMNAGASSNSA</sequence>
<dbReference type="GO" id="GO:0005737">
    <property type="term" value="C:cytoplasm"/>
    <property type="evidence" value="ECO:0007669"/>
    <property type="project" value="UniProtKB-SubCell"/>
</dbReference>
<dbReference type="HAMAP" id="MF_01384">
    <property type="entry name" value="UreD"/>
    <property type="match status" value="1"/>
</dbReference>
<dbReference type="InterPro" id="IPR002669">
    <property type="entry name" value="UreD"/>
</dbReference>
<evidence type="ECO:0000313" key="4">
    <source>
        <dbReference type="Proteomes" id="UP000468735"/>
    </source>
</evidence>
<evidence type="ECO:0000256" key="1">
    <source>
        <dbReference type="ARBA" id="ARBA00023186"/>
    </source>
</evidence>
<comment type="similarity">
    <text evidence="2">Belongs to the UreD family.</text>
</comment>
<dbReference type="Proteomes" id="UP000468735">
    <property type="component" value="Unassembled WGS sequence"/>
</dbReference>
<keyword evidence="2" id="KW-0996">Nickel insertion</keyword>
<dbReference type="EMBL" id="WBMT01000013">
    <property type="protein sequence ID" value="KAB2345557.1"/>
    <property type="molecule type" value="Genomic_DNA"/>
</dbReference>
<comment type="subcellular location">
    <subcellularLocation>
        <location evidence="2">Cytoplasm</location>
    </subcellularLocation>
</comment>
<proteinExistence type="inferred from homology"/>
<gene>
    <name evidence="2" type="primary">ureD</name>
    <name evidence="3" type="ORF">F8566_26780</name>
</gene>
<keyword evidence="1 2" id="KW-0143">Chaperone</keyword>
<keyword evidence="4" id="KW-1185">Reference proteome</keyword>
<comment type="function">
    <text evidence="2">Required for maturation of urease via the functional incorporation of the urease nickel metallocenter.</text>
</comment>
<accession>A0A6H9YYS6</accession>
<evidence type="ECO:0000256" key="2">
    <source>
        <dbReference type="HAMAP-Rule" id="MF_01384"/>
    </source>
</evidence>
<protein>
    <recommendedName>
        <fullName evidence="2">Urease accessory protein UreD</fullName>
    </recommendedName>
</protein>
<dbReference type="RefSeq" id="WP_151564488.1">
    <property type="nucleotide sequence ID" value="NZ_WBMT01000013.1"/>
</dbReference>
<comment type="caution">
    <text evidence="3">The sequence shown here is derived from an EMBL/GenBank/DDBJ whole genome shotgun (WGS) entry which is preliminary data.</text>
</comment>
<comment type="subunit">
    <text evidence="2">UreD, UreF and UreG form a complex that acts as a GTP-hydrolysis-dependent molecular chaperone, activating the urease apoprotein by helping to assemble the nickel containing metallocenter of UreC. The UreE protein probably delivers the nickel.</text>
</comment>
<reference evidence="3 4" key="1">
    <citation type="submission" date="2019-09" db="EMBL/GenBank/DDBJ databases">
        <title>Actinomadura physcomitrii sp. nov., a novel actinomycete isolated from moss [Physcomitrium sphaericum (Ludw) Fuernr].</title>
        <authorList>
            <person name="Zhuang X."/>
            <person name="Liu C."/>
        </authorList>
    </citation>
    <scope>NUCLEOTIDE SEQUENCE [LARGE SCALE GENOMIC DNA]</scope>
    <source>
        <strain evidence="3 4">HMC1</strain>
    </source>
</reference>
<dbReference type="Pfam" id="PF01774">
    <property type="entry name" value="UreD"/>
    <property type="match status" value="1"/>
</dbReference>
<dbReference type="OrthoDB" id="8677206at2"/>
<keyword evidence="2" id="KW-0963">Cytoplasm</keyword>
<dbReference type="GO" id="GO:0016151">
    <property type="term" value="F:nickel cation binding"/>
    <property type="evidence" value="ECO:0007669"/>
    <property type="project" value="UniProtKB-UniRule"/>
</dbReference>
<dbReference type="AlphaFoldDB" id="A0A6H9YYS6"/>